<keyword evidence="3" id="KW-1185">Reference proteome</keyword>
<proteinExistence type="predicted"/>
<dbReference type="AlphaFoldDB" id="A0A813GBK7"/>
<comment type="caution">
    <text evidence="2">The sequence shown here is derived from an EMBL/GenBank/DDBJ whole genome shotgun (WGS) entry which is preliminary data.</text>
</comment>
<name>A0A813GBK7_POLGL</name>
<sequence>MSRIWGGGWGGQCTLPQFPGGAYCDSHEKQLKRQGYLTHGRIDGPIPPKKRKEFEMWQGKLKKQHASSDAAGSAEGNVVTLTDGTGFDESSWRSMGVGAGESRRAYRYRTGQEPAPDAASARPRPPRARPKEPKSKVRAKKPPAAKR</sequence>
<evidence type="ECO:0000313" key="2">
    <source>
        <dbReference type="EMBL" id="CAE8621583.1"/>
    </source>
</evidence>
<evidence type="ECO:0000256" key="1">
    <source>
        <dbReference type="SAM" id="MobiDB-lite"/>
    </source>
</evidence>
<dbReference type="EMBL" id="CAJNNV010027775">
    <property type="protein sequence ID" value="CAE8621583.1"/>
    <property type="molecule type" value="Genomic_DNA"/>
</dbReference>
<accession>A0A813GBK7</accession>
<dbReference type="Proteomes" id="UP000654075">
    <property type="component" value="Unassembled WGS sequence"/>
</dbReference>
<reference evidence="2" key="1">
    <citation type="submission" date="2021-02" db="EMBL/GenBank/DDBJ databases">
        <authorList>
            <person name="Dougan E. K."/>
            <person name="Rhodes N."/>
            <person name="Thang M."/>
            <person name="Chan C."/>
        </authorList>
    </citation>
    <scope>NUCLEOTIDE SEQUENCE</scope>
</reference>
<organism evidence="2 3">
    <name type="scientific">Polarella glacialis</name>
    <name type="common">Dinoflagellate</name>
    <dbReference type="NCBI Taxonomy" id="89957"/>
    <lineage>
        <taxon>Eukaryota</taxon>
        <taxon>Sar</taxon>
        <taxon>Alveolata</taxon>
        <taxon>Dinophyceae</taxon>
        <taxon>Suessiales</taxon>
        <taxon>Suessiaceae</taxon>
        <taxon>Polarella</taxon>
    </lineage>
</organism>
<feature type="region of interest" description="Disordered" evidence="1">
    <location>
        <begin position="82"/>
        <end position="147"/>
    </location>
</feature>
<feature type="compositionally biased region" description="Basic residues" evidence="1">
    <location>
        <begin position="136"/>
        <end position="147"/>
    </location>
</feature>
<dbReference type="OrthoDB" id="10526843at2759"/>
<evidence type="ECO:0000313" key="3">
    <source>
        <dbReference type="Proteomes" id="UP000654075"/>
    </source>
</evidence>
<protein>
    <submittedName>
        <fullName evidence="2">Uncharacterized protein</fullName>
    </submittedName>
</protein>
<gene>
    <name evidence="2" type="ORF">PGLA1383_LOCUS39103</name>
</gene>